<dbReference type="EMBL" id="FOOE01000006">
    <property type="protein sequence ID" value="SFF66414.1"/>
    <property type="molecule type" value="Genomic_DNA"/>
</dbReference>
<evidence type="ECO:0000313" key="8">
    <source>
        <dbReference type="Proteomes" id="UP000182135"/>
    </source>
</evidence>
<keyword evidence="4" id="KW-0862">Zinc</keyword>
<name>A0A1I2KHH3_9CLOT</name>
<evidence type="ECO:0000313" key="7">
    <source>
        <dbReference type="EMBL" id="SFF66414.1"/>
    </source>
</evidence>
<evidence type="ECO:0000256" key="3">
    <source>
        <dbReference type="ARBA" id="ARBA00022801"/>
    </source>
</evidence>
<comment type="similarity">
    <text evidence="5">Belongs to the creatininase superfamily.</text>
</comment>
<dbReference type="GO" id="GO:0046872">
    <property type="term" value="F:metal ion binding"/>
    <property type="evidence" value="ECO:0007669"/>
    <property type="project" value="UniProtKB-KW"/>
</dbReference>
<evidence type="ECO:0000256" key="4">
    <source>
        <dbReference type="ARBA" id="ARBA00022833"/>
    </source>
</evidence>
<dbReference type="eggNOG" id="COG1402">
    <property type="taxonomic scope" value="Bacteria"/>
</dbReference>
<dbReference type="PANTHER" id="PTHR35005:SF1">
    <property type="entry name" value="2-AMINO-5-FORMYLAMINO-6-RIBOSYLAMINOPYRIMIDIN-4(3H)-ONE 5'-MONOPHOSPHATE DEFORMYLASE"/>
    <property type="match status" value="1"/>
</dbReference>
<comment type="cofactor">
    <cofactor evidence="1">
        <name>Zn(2+)</name>
        <dbReference type="ChEBI" id="CHEBI:29105"/>
    </cofactor>
</comment>
<dbReference type="Proteomes" id="UP000182135">
    <property type="component" value="Unassembled WGS sequence"/>
</dbReference>
<gene>
    <name evidence="6" type="ORF">DBY38_04705</name>
    <name evidence="7" type="ORF">SAMN04487885_1064</name>
</gene>
<dbReference type="EMBL" id="QAMZ01000023">
    <property type="protein sequence ID" value="PWL54431.1"/>
    <property type="molecule type" value="Genomic_DNA"/>
</dbReference>
<dbReference type="GeneID" id="90543261"/>
<dbReference type="InterPro" id="IPR003785">
    <property type="entry name" value="Creatininase/forma_Hydrolase"/>
</dbReference>
<evidence type="ECO:0000313" key="9">
    <source>
        <dbReference type="Proteomes" id="UP000246114"/>
    </source>
</evidence>
<sequence>MYLEELTTSQAKKVLNDNAIIVIPIGSIEQHGNQCALGTDYIIPRYLGEQISHMEKVVILPAIPYGVCPYHLNFAGSIDIGYEGLKVVLEGITRSLMKHGAKRFLILNGHGGNSPAIEKVALEVYQKGGVCALIDWWSLVAKLDSKFVGGHGDILETSAMMAIDEKYVDLSLAEDITPINPTEKLKASYIQAVSFNGGIVKIPRNTEEIAPQGWFGPISPKESSVEFGREALKCAAEFIEEFIEEYKKMELR</sequence>
<reference evidence="6 9" key="2">
    <citation type="submission" date="2018-03" db="EMBL/GenBank/DDBJ databases">
        <title>The uncultured portion of the human microbiome is neutrally assembled.</title>
        <authorList>
            <person name="Jeraldo P."/>
            <person name="Boardman L."/>
            <person name="White B.A."/>
            <person name="Nelson H."/>
            <person name="Goldenfeld N."/>
            <person name="Chia N."/>
        </authorList>
    </citation>
    <scope>NUCLEOTIDE SEQUENCE [LARGE SCALE GENOMIC DNA]</scope>
    <source>
        <strain evidence="6">CIM:MAG 903</strain>
    </source>
</reference>
<reference evidence="7 8" key="1">
    <citation type="submission" date="2016-10" db="EMBL/GenBank/DDBJ databases">
        <authorList>
            <person name="de Groot N.N."/>
        </authorList>
    </citation>
    <scope>NUCLEOTIDE SEQUENCE [LARGE SCALE GENOMIC DNA]</scope>
    <source>
        <strain evidence="7 8">NLAE-zl-G419</strain>
    </source>
</reference>
<organism evidence="7 8">
    <name type="scientific">Clostridium cadaveris</name>
    <dbReference type="NCBI Taxonomy" id="1529"/>
    <lineage>
        <taxon>Bacteria</taxon>
        <taxon>Bacillati</taxon>
        <taxon>Bacillota</taxon>
        <taxon>Clostridia</taxon>
        <taxon>Eubacteriales</taxon>
        <taxon>Clostridiaceae</taxon>
        <taxon>Clostridium</taxon>
    </lineage>
</organism>
<dbReference type="GO" id="GO:0016811">
    <property type="term" value="F:hydrolase activity, acting on carbon-nitrogen (but not peptide) bonds, in linear amides"/>
    <property type="evidence" value="ECO:0007669"/>
    <property type="project" value="TreeGrafter"/>
</dbReference>
<dbReference type="STRING" id="1529.SAMN04487885_1064"/>
<dbReference type="InterPro" id="IPR024087">
    <property type="entry name" value="Creatininase-like_sf"/>
</dbReference>
<protein>
    <submittedName>
        <fullName evidence="6">Creatininase family protein</fullName>
    </submittedName>
    <submittedName>
        <fullName evidence="7">Creatinine amidohydrolase</fullName>
    </submittedName>
</protein>
<evidence type="ECO:0000256" key="5">
    <source>
        <dbReference type="ARBA" id="ARBA00024029"/>
    </source>
</evidence>
<keyword evidence="8" id="KW-1185">Reference proteome</keyword>
<dbReference type="Gene3D" id="3.40.50.10310">
    <property type="entry name" value="Creatininase"/>
    <property type="match status" value="1"/>
</dbReference>
<dbReference type="GO" id="GO:0009231">
    <property type="term" value="P:riboflavin biosynthetic process"/>
    <property type="evidence" value="ECO:0007669"/>
    <property type="project" value="TreeGrafter"/>
</dbReference>
<evidence type="ECO:0000256" key="2">
    <source>
        <dbReference type="ARBA" id="ARBA00022723"/>
    </source>
</evidence>
<dbReference type="OrthoDB" id="9801445at2"/>
<dbReference type="Proteomes" id="UP000246114">
    <property type="component" value="Unassembled WGS sequence"/>
</dbReference>
<proteinExistence type="inferred from homology"/>
<keyword evidence="2" id="KW-0479">Metal-binding</keyword>
<dbReference type="PANTHER" id="PTHR35005">
    <property type="entry name" value="3-DEHYDRO-SCYLLO-INOSOSE HYDROLASE"/>
    <property type="match status" value="1"/>
</dbReference>
<dbReference type="AlphaFoldDB" id="A0A1I2KHH3"/>
<dbReference type="Pfam" id="PF02633">
    <property type="entry name" value="Creatininase"/>
    <property type="match status" value="1"/>
</dbReference>
<keyword evidence="3 7" id="KW-0378">Hydrolase</keyword>
<evidence type="ECO:0000313" key="6">
    <source>
        <dbReference type="EMBL" id="PWL54431.1"/>
    </source>
</evidence>
<dbReference type="SUPFAM" id="SSF102215">
    <property type="entry name" value="Creatininase"/>
    <property type="match status" value="1"/>
</dbReference>
<dbReference type="RefSeq" id="WP_027638930.1">
    <property type="nucleotide sequence ID" value="NZ_BAAACD010000027.1"/>
</dbReference>
<evidence type="ECO:0000256" key="1">
    <source>
        <dbReference type="ARBA" id="ARBA00001947"/>
    </source>
</evidence>
<accession>A0A1I2KHH3</accession>